<accession>A0AAV7K3X3</accession>
<keyword evidence="1" id="KW-0880">Kelch repeat</keyword>
<reference evidence="3 4" key="1">
    <citation type="journal article" date="2023" name="BMC Biol.">
        <title>The compact genome of the sponge Oopsacas minuta (Hexactinellida) is lacking key metazoan core genes.</title>
        <authorList>
            <person name="Santini S."/>
            <person name="Schenkelaars Q."/>
            <person name="Jourda C."/>
            <person name="Duchesne M."/>
            <person name="Belahbib H."/>
            <person name="Rocher C."/>
            <person name="Selva M."/>
            <person name="Riesgo A."/>
            <person name="Vervoort M."/>
            <person name="Leys S.P."/>
            <person name="Kodjabachian L."/>
            <person name="Le Bivic A."/>
            <person name="Borchiellini C."/>
            <person name="Claverie J.M."/>
            <person name="Renard E."/>
        </authorList>
    </citation>
    <scope>NUCLEOTIDE SEQUENCE [LARGE SCALE GENOMIC DNA]</scope>
    <source>
        <strain evidence="3">SPO-2</strain>
    </source>
</reference>
<dbReference type="InterPro" id="IPR052125">
    <property type="entry name" value="KLHDC10"/>
</dbReference>
<dbReference type="GO" id="GO:0032874">
    <property type="term" value="P:positive regulation of stress-activated MAPK cascade"/>
    <property type="evidence" value="ECO:0007669"/>
    <property type="project" value="TreeGrafter"/>
</dbReference>
<name>A0AAV7K3X3_9METZ</name>
<comment type="caution">
    <text evidence="3">The sequence shown here is derived from an EMBL/GenBank/DDBJ whole genome shotgun (WGS) entry which is preliminary data.</text>
</comment>
<keyword evidence="4" id="KW-1185">Reference proteome</keyword>
<dbReference type="Pfam" id="PF24681">
    <property type="entry name" value="Kelch_KLHDC2_KLHL20_DRC7"/>
    <property type="match status" value="1"/>
</dbReference>
<dbReference type="InterPro" id="IPR015915">
    <property type="entry name" value="Kelch-typ_b-propeller"/>
</dbReference>
<dbReference type="EMBL" id="JAKMXF010000188">
    <property type="protein sequence ID" value="KAI6655478.1"/>
    <property type="molecule type" value="Genomic_DNA"/>
</dbReference>
<gene>
    <name evidence="3" type="ORF">LOD99_1977</name>
</gene>
<protein>
    <submittedName>
        <fullName evidence="3">Kelch domain-containing protein 10-like protein</fullName>
    </submittedName>
</protein>
<keyword evidence="2" id="KW-0677">Repeat</keyword>
<dbReference type="SUPFAM" id="SSF117281">
    <property type="entry name" value="Kelch motif"/>
    <property type="match status" value="1"/>
</dbReference>
<evidence type="ECO:0000313" key="4">
    <source>
        <dbReference type="Proteomes" id="UP001165289"/>
    </source>
</evidence>
<dbReference type="Gene3D" id="2.120.10.80">
    <property type="entry name" value="Kelch-type beta propeller"/>
    <property type="match status" value="2"/>
</dbReference>
<organism evidence="3 4">
    <name type="scientific">Oopsacas minuta</name>
    <dbReference type="NCBI Taxonomy" id="111878"/>
    <lineage>
        <taxon>Eukaryota</taxon>
        <taxon>Metazoa</taxon>
        <taxon>Porifera</taxon>
        <taxon>Hexactinellida</taxon>
        <taxon>Hexasterophora</taxon>
        <taxon>Lyssacinosida</taxon>
        <taxon>Leucopsacidae</taxon>
        <taxon>Oopsacas</taxon>
    </lineage>
</organism>
<proteinExistence type="predicted"/>
<dbReference type="Proteomes" id="UP001165289">
    <property type="component" value="Unassembled WGS sequence"/>
</dbReference>
<dbReference type="PANTHER" id="PTHR46428">
    <property type="entry name" value="KELCH DOMAIN-CONTAINING PROTEIN 10"/>
    <property type="match status" value="1"/>
</dbReference>
<evidence type="ECO:0000313" key="3">
    <source>
        <dbReference type="EMBL" id="KAI6655478.1"/>
    </source>
</evidence>
<sequence length="417" mass="48347">MFKIEKLKYIYKRLDVDNYKYRWDQDGELIVSSELLTSNCETLDIGELLPRARSGHKAFFYAGAFYIYGGYKKGEDNTLKDAWRYYPLMHHWEKVEPGTEIPSENLSCASTQVRDKLYQFGGSGATFGYTNSCKLYEVDLESLSFTLIKLASEVSICPTPGYGHSLTYSGENKCLYLCCGTDGRAYEKRIFKFSLSENEWSVMNPDKQCVTPRYRQESFVWREGWYIMGGGMVFKSFDMTCMHRFCFNSEKWEIMPILPDTTHGYPAERRGFASILYRNRLYIIGGSLINPESNEFHLVIDEGLWYIDLEWMTWRIVKGCKLPTPVDFFAAAVEDNGKIIIHGGRDDLAKNVRTPETFILWVDVPPLVELCWEKIKIWEKEKFLTLPLSQLMAFGLPRTIAMKVSQFAESCKEKQRC</sequence>
<dbReference type="PANTHER" id="PTHR46428:SF1">
    <property type="entry name" value="KELCH DOMAIN-CONTAINING PROTEIN 10"/>
    <property type="match status" value="1"/>
</dbReference>
<dbReference type="AlphaFoldDB" id="A0AAV7K3X3"/>
<evidence type="ECO:0000256" key="2">
    <source>
        <dbReference type="ARBA" id="ARBA00022737"/>
    </source>
</evidence>
<evidence type="ECO:0000256" key="1">
    <source>
        <dbReference type="ARBA" id="ARBA00022441"/>
    </source>
</evidence>